<keyword evidence="12 13" id="KW-0464">Manganese</keyword>
<evidence type="ECO:0000256" key="12">
    <source>
        <dbReference type="ARBA" id="ARBA00023211"/>
    </source>
</evidence>
<dbReference type="InterPro" id="IPR001173">
    <property type="entry name" value="Glyco_trans_2-like"/>
</dbReference>
<keyword evidence="10 13" id="KW-1015">Disulfide bond</keyword>
<dbReference type="InterPro" id="IPR035992">
    <property type="entry name" value="Ricin_B-like_lectins"/>
</dbReference>
<dbReference type="EMBL" id="GDRN01082544">
    <property type="protein sequence ID" value="JAI61816.1"/>
    <property type="molecule type" value="Transcribed_RNA"/>
</dbReference>
<evidence type="ECO:0000259" key="14">
    <source>
        <dbReference type="SMART" id="SM00458"/>
    </source>
</evidence>
<keyword evidence="11" id="KW-0325">Glycoprotein</keyword>
<organism evidence="15">
    <name type="scientific">Scylla olivacea</name>
    <name type="common">Orange mud crab</name>
    <name type="synonym">Cancer olivacea</name>
    <dbReference type="NCBI Taxonomy" id="85551"/>
    <lineage>
        <taxon>Eukaryota</taxon>
        <taxon>Metazoa</taxon>
        <taxon>Ecdysozoa</taxon>
        <taxon>Arthropoda</taxon>
        <taxon>Crustacea</taxon>
        <taxon>Multicrustacea</taxon>
        <taxon>Malacostraca</taxon>
        <taxon>Eumalacostraca</taxon>
        <taxon>Eucarida</taxon>
        <taxon>Decapoda</taxon>
        <taxon>Pleocyemata</taxon>
        <taxon>Brachyura</taxon>
        <taxon>Eubrachyura</taxon>
        <taxon>Portunoidea</taxon>
        <taxon>Portunidae</taxon>
        <taxon>Portuninae</taxon>
        <taxon>Scylla</taxon>
    </lineage>
</organism>
<evidence type="ECO:0000313" key="15">
    <source>
        <dbReference type="EMBL" id="JAI61816.1"/>
    </source>
</evidence>
<dbReference type="CDD" id="cd02510">
    <property type="entry name" value="pp-GalNAc-T"/>
    <property type="match status" value="1"/>
</dbReference>
<comment type="subcellular location">
    <subcellularLocation>
        <location evidence="2 13">Golgi apparatus membrane</location>
        <topology evidence="2 13">Single-pass type II membrane protein</topology>
    </subcellularLocation>
</comment>
<dbReference type="InterPro" id="IPR000772">
    <property type="entry name" value="Ricin_B_lectin"/>
</dbReference>
<evidence type="ECO:0000256" key="11">
    <source>
        <dbReference type="ARBA" id="ARBA00023180"/>
    </source>
</evidence>
<dbReference type="GO" id="GO:0005112">
    <property type="term" value="F:Notch binding"/>
    <property type="evidence" value="ECO:0007669"/>
    <property type="project" value="TreeGrafter"/>
</dbReference>
<accession>A0A0N7ZBJ4</accession>
<dbReference type="Pfam" id="PF00535">
    <property type="entry name" value="Glycos_transf_2"/>
    <property type="match status" value="1"/>
</dbReference>
<evidence type="ECO:0000256" key="2">
    <source>
        <dbReference type="ARBA" id="ARBA00004323"/>
    </source>
</evidence>
<evidence type="ECO:0000256" key="4">
    <source>
        <dbReference type="ARBA" id="ARBA00022692"/>
    </source>
</evidence>
<dbReference type="PROSITE" id="PS50231">
    <property type="entry name" value="RICIN_B_LECTIN"/>
    <property type="match status" value="1"/>
</dbReference>
<proteinExistence type="inferred from homology"/>
<evidence type="ECO:0000256" key="1">
    <source>
        <dbReference type="ARBA" id="ARBA00001936"/>
    </source>
</evidence>
<dbReference type="Pfam" id="PF00652">
    <property type="entry name" value="Ricin_B_lectin"/>
    <property type="match status" value="1"/>
</dbReference>
<keyword evidence="13" id="KW-0808">Transferase</keyword>
<sequence length="656" mass="75089">MTSLRTRSFFLGMIAASVTWAIVIYLYCSLVENPDYKTDQDVIAQDVGSHSVHKDPGQRNDGKYSKFKQVRENFFVLTKSRRGDKDIKTFDIETNNVNSEKRRLKNSLKKQFIKNIKEETQDMGGRDGPLVSSDPPLEELGLVKTHKDQEEKEQGYRLHAFNSLISSRLSPHRSVPDTRNKRCKDIVYPDQLPLASIVICFFREEHAALLRSVHSILDRTPSQFLQEIILVDDTDEESYHEEVENEMKNLSEKIRILKTPQQEGLIRARVFGARHAVGQVLVFLDSHVEVNVGWIEPLLARVAEDIHHVVTPIIDVISPDTFQYSPSPLVRGGFNWGLHFKWDTIPSSYFADKRNFVKPIKSPTMAGGLFAMDRIYFKELGEYDTGMDVWGGENLEMSFRIWMCGGQLEIMPCSRVGHIFRRRRPYGSGSGQDSLLHNSLRVAHVWMDEFKENFLKSRPYAEKINYGDVSERVKLRENLQCKPFSWYLNTVYPELGLPDAGGKAGGGVREQAALGVRQFQPWNKRTRNYTHKWQIRLTGTNFCVESEDHPSKKSSRLVLAECSEWERQIFHQTDRNELVLAQLLCLEATDHFPLNKKCHEMGGAQEWKVKSQMGIPLYNLATGLCVAAEEVRSGASIIMNMCSTPKLTNWDLVDVA</sequence>
<keyword evidence="4 13" id="KW-0812">Transmembrane</keyword>
<keyword evidence="5 13" id="KW-0430">Lectin</keyword>
<dbReference type="SUPFAM" id="SSF50370">
    <property type="entry name" value="Ricin B-like lectins"/>
    <property type="match status" value="1"/>
</dbReference>
<comment type="similarity">
    <text evidence="3 13">Belongs to the glycosyltransferase 2 family. GalNAc-T subfamily.</text>
</comment>
<dbReference type="GO" id="GO:0000139">
    <property type="term" value="C:Golgi membrane"/>
    <property type="evidence" value="ECO:0007669"/>
    <property type="project" value="UniProtKB-SubCell"/>
</dbReference>
<keyword evidence="9 13" id="KW-0472">Membrane</keyword>
<dbReference type="Gene3D" id="2.80.10.50">
    <property type="match status" value="1"/>
</dbReference>
<dbReference type="GO" id="GO:0004653">
    <property type="term" value="F:polypeptide N-acetylgalactosaminyltransferase activity"/>
    <property type="evidence" value="ECO:0007669"/>
    <property type="project" value="TreeGrafter"/>
</dbReference>
<dbReference type="GO" id="GO:0008593">
    <property type="term" value="P:regulation of Notch signaling pathway"/>
    <property type="evidence" value="ECO:0007669"/>
    <property type="project" value="TreeGrafter"/>
</dbReference>
<evidence type="ECO:0000256" key="7">
    <source>
        <dbReference type="ARBA" id="ARBA00022989"/>
    </source>
</evidence>
<dbReference type="FunFam" id="3.90.550.10:FF:000053">
    <property type="entry name" value="Polypeptide N-acetylgalactosaminyltransferase"/>
    <property type="match status" value="1"/>
</dbReference>
<evidence type="ECO:0000256" key="10">
    <source>
        <dbReference type="ARBA" id="ARBA00023157"/>
    </source>
</evidence>
<dbReference type="GO" id="GO:0030246">
    <property type="term" value="F:carbohydrate binding"/>
    <property type="evidence" value="ECO:0007669"/>
    <property type="project" value="UniProtKB-KW"/>
</dbReference>
<dbReference type="UniPathway" id="UPA00378"/>
<keyword evidence="6" id="KW-0735">Signal-anchor</keyword>
<dbReference type="InterPro" id="IPR029044">
    <property type="entry name" value="Nucleotide-diphossugar_trans"/>
</dbReference>
<feature type="domain" description="Ricin B lectin" evidence="14">
    <location>
        <begin position="530"/>
        <end position="653"/>
    </location>
</feature>
<keyword evidence="7 13" id="KW-1133">Transmembrane helix</keyword>
<evidence type="ECO:0000256" key="5">
    <source>
        <dbReference type="ARBA" id="ARBA00022734"/>
    </source>
</evidence>
<keyword evidence="8 13" id="KW-0333">Golgi apparatus</keyword>
<comment type="cofactor">
    <cofactor evidence="1 13">
        <name>Mn(2+)</name>
        <dbReference type="ChEBI" id="CHEBI:29035"/>
    </cofactor>
</comment>
<dbReference type="SMART" id="SM00458">
    <property type="entry name" value="RICIN"/>
    <property type="match status" value="1"/>
</dbReference>
<dbReference type="InterPro" id="IPR045885">
    <property type="entry name" value="GalNAc-T"/>
</dbReference>
<dbReference type="Gene3D" id="3.90.550.10">
    <property type="entry name" value="Spore Coat Polysaccharide Biosynthesis Protein SpsA, Chain A"/>
    <property type="match status" value="1"/>
</dbReference>
<comment type="pathway">
    <text evidence="13">Protein modification; protein glycosylation.</text>
</comment>
<evidence type="ECO:0000256" key="6">
    <source>
        <dbReference type="ARBA" id="ARBA00022968"/>
    </source>
</evidence>
<dbReference type="AlphaFoldDB" id="A0A0N7ZBJ4"/>
<dbReference type="EC" id="2.4.1.-" evidence="13"/>
<protein>
    <recommendedName>
        <fullName evidence="13">Polypeptide N-acetylgalactosaminyltransferase</fullName>
        <ecNumber evidence="13">2.4.1.-</ecNumber>
    </recommendedName>
    <alternativeName>
        <fullName evidence="13">Protein-UDP acetylgalactosaminyltransferase</fullName>
    </alternativeName>
</protein>
<dbReference type="PANTHER" id="PTHR11675">
    <property type="entry name" value="N-ACETYLGALACTOSAMINYLTRANSFERASE"/>
    <property type="match status" value="1"/>
</dbReference>
<evidence type="ECO:0000256" key="9">
    <source>
        <dbReference type="ARBA" id="ARBA00023136"/>
    </source>
</evidence>
<evidence type="ECO:0000256" key="13">
    <source>
        <dbReference type="RuleBase" id="RU361242"/>
    </source>
</evidence>
<name>A0A0N7ZBJ4_SCYOL</name>
<evidence type="ECO:0000256" key="8">
    <source>
        <dbReference type="ARBA" id="ARBA00023034"/>
    </source>
</evidence>
<feature type="transmembrane region" description="Helical" evidence="13">
    <location>
        <begin position="9"/>
        <end position="27"/>
    </location>
</feature>
<evidence type="ECO:0000256" key="3">
    <source>
        <dbReference type="ARBA" id="ARBA00005680"/>
    </source>
</evidence>
<dbReference type="PANTHER" id="PTHR11675:SF63">
    <property type="entry name" value="POLYPEPTIDE N-ACETYLGALACTOSAMINYLTRANSFERASE"/>
    <property type="match status" value="1"/>
</dbReference>
<dbReference type="GO" id="GO:0006493">
    <property type="term" value="P:protein O-linked glycosylation"/>
    <property type="evidence" value="ECO:0007669"/>
    <property type="project" value="TreeGrafter"/>
</dbReference>
<dbReference type="SUPFAM" id="SSF53448">
    <property type="entry name" value="Nucleotide-diphospho-sugar transferases"/>
    <property type="match status" value="1"/>
</dbReference>
<reference evidence="15" key="1">
    <citation type="submission" date="2015-09" db="EMBL/GenBank/DDBJ databases">
        <title>Scylla olivacea transcriptome.</title>
        <authorList>
            <person name="Ikhwanuddin M."/>
        </authorList>
    </citation>
    <scope>NUCLEOTIDE SEQUENCE</scope>
</reference>
<keyword evidence="13" id="KW-0328">Glycosyltransferase</keyword>